<keyword evidence="4" id="KW-1185">Reference proteome</keyword>
<proteinExistence type="predicted"/>
<keyword evidence="2" id="KW-0472">Membrane</keyword>
<protein>
    <submittedName>
        <fullName evidence="3">Uncharacterized protein</fullName>
    </submittedName>
</protein>
<feature type="compositionally biased region" description="Acidic residues" evidence="1">
    <location>
        <begin position="15"/>
        <end position="84"/>
    </location>
</feature>
<evidence type="ECO:0000313" key="3">
    <source>
        <dbReference type="EMBL" id="KAG7374762.1"/>
    </source>
</evidence>
<keyword evidence="2" id="KW-0812">Transmembrane</keyword>
<dbReference type="AlphaFoldDB" id="A0A9K3M699"/>
<keyword evidence="2" id="KW-1133">Transmembrane helix</keyword>
<organism evidence="3 4">
    <name type="scientific">Nitzschia inconspicua</name>
    <dbReference type="NCBI Taxonomy" id="303405"/>
    <lineage>
        <taxon>Eukaryota</taxon>
        <taxon>Sar</taxon>
        <taxon>Stramenopiles</taxon>
        <taxon>Ochrophyta</taxon>
        <taxon>Bacillariophyta</taxon>
        <taxon>Bacillariophyceae</taxon>
        <taxon>Bacillariophycidae</taxon>
        <taxon>Bacillariales</taxon>
        <taxon>Bacillariaceae</taxon>
        <taxon>Nitzschia</taxon>
    </lineage>
</organism>
<name>A0A9K3M699_9STRA</name>
<feature type="transmembrane region" description="Helical" evidence="2">
    <location>
        <begin position="118"/>
        <end position="140"/>
    </location>
</feature>
<reference evidence="3" key="2">
    <citation type="submission" date="2021-04" db="EMBL/GenBank/DDBJ databases">
        <authorList>
            <person name="Podell S."/>
        </authorList>
    </citation>
    <scope>NUCLEOTIDE SEQUENCE</scope>
    <source>
        <strain evidence="3">Hildebrandi</strain>
    </source>
</reference>
<evidence type="ECO:0000256" key="2">
    <source>
        <dbReference type="SAM" id="Phobius"/>
    </source>
</evidence>
<sequence length="487" mass="52372">MPALRDEEFGFQVDQADDEESTEEDDDEESDDDEDDEESGDESTEDNTGGEESGETEDDDDDDDDEETTDDDDKDESDDDDDEKDEKADSFKDEDGEGLISGKAADRGTEDSDKKRQITVCVVCCLLLAIILGLGLGLGLKDKGDDETPVPVRTPAPTRNVTIPPTAPPSTMPPTQDESLDEVIVTASADTTIYVDGQFAGDGFGERDVMLVQGGTPGNPDLPRAFSLVQFNLNITQLAKLREPVEIEFCLEHVVSAEDPDRVVTYTACLLPFSSPVDQYTGTNLTFQIPADCIDGKNVTFGVSPPDDLLCIPATDLVLETNGNEIDIRYLRARQQNNGDKRKLLNLDPVLVLAIFNPENSDQPGDQFYTSNDPEERGAVVEFMSTGDNATDVPTLDPDGNATGVPSFEPNATEVPEPQYDPCSMCGNNFTATILDAEVPGADGLTCEAVQQACGMGFCDPDQCSILPLAVNEVCGCTLSPGDVVGI</sequence>
<dbReference type="EMBL" id="JAGRRH010000001">
    <property type="protein sequence ID" value="KAG7374762.1"/>
    <property type="molecule type" value="Genomic_DNA"/>
</dbReference>
<gene>
    <name evidence="3" type="ORF">IV203_013857</name>
</gene>
<feature type="region of interest" description="Disordered" evidence="1">
    <location>
        <begin position="1"/>
        <end position="113"/>
    </location>
</feature>
<evidence type="ECO:0000313" key="4">
    <source>
        <dbReference type="Proteomes" id="UP000693970"/>
    </source>
</evidence>
<dbReference type="Proteomes" id="UP000693970">
    <property type="component" value="Unassembled WGS sequence"/>
</dbReference>
<feature type="compositionally biased region" description="Low complexity" evidence="1">
    <location>
        <begin position="149"/>
        <end position="164"/>
    </location>
</feature>
<accession>A0A9K3M699</accession>
<comment type="caution">
    <text evidence="3">The sequence shown here is derived from an EMBL/GenBank/DDBJ whole genome shotgun (WGS) entry which is preliminary data.</text>
</comment>
<feature type="region of interest" description="Disordered" evidence="1">
    <location>
        <begin position="145"/>
        <end position="178"/>
    </location>
</feature>
<feature type="compositionally biased region" description="Basic and acidic residues" evidence="1">
    <location>
        <begin position="104"/>
        <end position="113"/>
    </location>
</feature>
<evidence type="ECO:0000256" key="1">
    <source>
        <dbReference type="SAM" id="MobiDB-lite"/>
    </source>
</evidence>
<reference evidence="3" key="1">
    <citation type="journal article" date="2021" name="Sci. Rep.">
        <title>Diploid genomic architecture of Nitzschia inconspicua, an elite biomass production diatom.</title>
        <authorList>
            <person name="Oliver A."/>
            <person name="Podell S."/>
            <person name="Pinowska A."/>
            <person name="Traller J.C."/>
            <person name="Smith S.R."/>
            <person name="McClure R."/>
            <person name="Beliaev A."/>
            <person name="Bohutskyi P."/>
            <person name="Hill E.A."/>
            <person name="Rabines A."/>
            <person name="Zheng H."/>
            <person name="Allen L.Z."/>
            <person name="Kuo A."/>
            <person name="Grigoriev I.V."/>
            <person name="Allen A.E."/>
            <person name="Hazlebeck D."/>
            <person name="Allen E.E."/>
        </authorList>
    </citation>
    <scope>NUCLEOTIDE SEQUENCE</scope>
    <source>
        <strain evidence="3">Hildebrandi</strain>
    </source>
</reference>